<keyword evidence="4" id="KW-0479">Metal-binding</keyword>
<gene>
    <name evidence="7" type="ORF">RCOM_1574440</name>
</gene>
<evidence type="ECO:0000256" key="5">
    <source>
        <dbReference type="ARBA" id="ARBA00023002"/>
    </source>
</evidence>
<evidence type="ECO:0000313" key="7">
    <source>
        <dbReference type="EMBL" id="EEF48752.1"/>
    </source>
</evidence>
<dbReference type="AlphaFoldDB" id="B9RHY0"/>
<dbReference type="GO" id="GO:0005506">
    <property type="term" value="F:iron ion binding"/>
    <property type="evidence" value="ECO:0007669"/>
    <property type="project" value="InterPro"/>
</dbReference>
<dbReference type="InterPro" id="IPR001128">
    <property type="entry name" value="Cyt_P450"/>
</dbReference>
<evidence type="ECO:0000256" key="2">
    <source>
        <dbReference type="ARBA" id="ARBA00010617"/>
    </source>
</evidence>
<dbReference type="GO" id="GO:0020037">
    <property type="term" value="F:heme binding"/>
    <property type="evidence" value="ECO:0007669"/>
    <property type="project" value="InterPro"/>
</dbReference>
<dbReference type="PANTHER" id="PTHR47950">
    <property type="entry name" value="CYTOCHROME P450, FAMILY 76, SUBFAMILY C, POLYPEPTIDE 5-RELATED"/>
    <property type="match status" value="1"/>
</dbReference>
<evidence type="ECO:0000256" key="3">
    <source>
        <dbReference type="ARBA" id="ARBA00022617"/>
    </source>
</evidence>
<dbReference type="PANTHER" id="PTHR47950:SF49">
    <property type="entry name" value="CYTOCHROME P450"/>
    <property type="match status" value="1"/>
</dbReference>
<evidence type="ECO:0000256" key="4">
    <source>
        <dbReference type="ARBA" id="ARBA00022723"/>
    </source>
</evidence>
<comment type="cofactor">
    <cofactor evidence="1">
        <name>heme</name>
        <dbReference type="ChEBI" id="CHEBI:30413"/>
    </cofactor>
</comment>
<dbReference type="eggNOG" id="KOG0156">
    <property type="taxonomic scope" value="Eukaryota"/>
</dbReference>
<keyword evidence="5" id="KW-0560">Oxidoreductase</keyword>
<protein>
    <recommendedName>
        <fullName evidence="9">Cytochrome P450</fullName>
    </recommendedName>
</protein>
<name>B9RHY0_RICCO</name>
<dbReference type="EMBL" id="EQ973781">
    <property type="protein sequence ID" value="EEF48752.1"/>
    <property type="molecule type" value="Genomic_DNA"/>
</dbReference>
<dbReference type="PRINTS" id="PR00463">
    <property type="entry name" value="EP450I"/>
</dbReference>
<sequence length="148" mass="17020">MDLTMTKSIGWFLYAINPFTSFFFNLAKELFAAGMSTTTTVEWAIAELLKNRATLVKAEEELDREIDSKSIEESHLLQLQYLNECTKETFGLHPSGPFLILRRALNTCEVMNYTIPKNSQVLVNVWAIGRDPLPWEDPLSFKPERFLN</sequence>
<organism evidence="7 8">
    <name type="scientific">Ricinus communis</name>
    <name type="common">Castor bean</name>
    <dbReference type="NCBI Taxonomy" id="3988"/>
    <lineage>
        <taxon>Eukaryota</taxon>
        <taxon>Viridiplantae</taxon>
        <taxon>Streptophyta</taxon>
        <taxon>Embryophyta</taxon>
        <taxon>Tracheophyta</taxon>
        <taxon>Spermatophyta</taxon>
        <taxon>Magnoliopsida</taxon>
        <taxon>eudicotyledons</taxon>
        <taxon>Gunneridae</taxon>
        <taxon>Pentapetalae</taxon>
        <taxon>rosids</taxon>
        <taxon>fabids</taxon>
        <taxon>Malpighiales</taxon>
        <taxon>Euphorbiaceae</taxon>
        <taxon>Acalyphoideae</taxon>
        <taxon>Acalypheae</taxon>
        <taxon>Ricinus</taxon>
    </lineage>
</organism>
<keyword evidence="3" id="KW-0349">Heme</keyword>
<evidence type="ECO:0000256" key="1">
    <source>
        <dbReference type="ARBA" id="ARBA00001971"/>
    </source>
</evidence>
<dbReference type="Pfam" id="PF00067">
    <property type="entry name" value="p450"/>
    <property type="match status" value="1"/>
</dbReference>
<evidence type="ECO:0008006" key="9">
    <source>
        <dbReference type="Google" id="ProtNLM"/>
    </source>
</evidence>
<dbReference type="InterPro" id="IPR002401">
    <property type="entry name" value="Cyt_P450_E_grp-I"/>
</dbReference>
<evidence type="ECO:0000256" key="6">
    <source>
        <dbReference type="ARBA" id="ARBA00023004"/>
    </source>
</evidence>
<dbReference type="SUPFAM" id="SSF48264">
    <property type="entry name" value="Cytochrome P450"/>
    <property type="match status" value="1"/>
</dbReference>
<dbReference type="Gene3D" id="1.10.630.10">
    <property type="entry name" value="Cytochrome P450"/>
    <property type="match status" value="1"/>
</dbReference>
<accession>B9RHY0</accession>
<keyword evidence="6" id="KW-0408">Iron</keyword>
<evidence type="ECO:0000313" key="8">
    <source>
        <dbReference type="Proteomes" id="UP000008311"/>
    </source>
</evidence>
<dbReference type="InterPro" id="IPR036396">
    <property type="entry name" value="Cyt_P450_sf"/>
</dbReference>
<dbReference type="GO" id="GO:0016705">
    <property type="term" value="F:oxidoreductase activity, acting on paired donors, with incorporation or reduction of molecular oxygen"/>
    <property type="evidence" value="ECO:0007669"/>
    <property type="project" value="InterPro"/>
</dbReference>
<dbReference type="Proteomes" id="UP000008311">
    <property type="component" value="Unassembled WGS sequence"/>
</dbReference>
<dbReference type="InParanoid" id="B9RHY0"/>
<keyword evidence="8" id="KW-1185">Reference proteome</keyword>
<dbReference type="STRING" id="3988.B9RHY0"/>
<proteinExistence type="inferred from homology"/>
<dbReference type="GO" id="GO:0004497">
    <property type="term" value="F:monooxygenase activity"/>
    <property type="evidence" value="ECO:0007669"/>
    <property type="project" value="InterPro"/>
</dbReference>
<comment type="similarity">
    <text evidence="2">Belongs to the cytochrome P450 family.</text>
</comment>
<reference evidence="8" key="1">
    <citation type="journal article" date="2010" name="Nat. Biotechnol.">
        <title>Draft genome sequence of the oilseed species Ricinus communis.</title>
        <authorList>
            <person name="Chan A.P."/>
            <person name="Crabtree J."/>
            <person name="Zhao Q."/>
            <person name="Lorenzi H."/>
            <person name="Orvis J."/>
            <person name="Puiu D."/>
            <person name="Melake-Berhan A."/>
            <person name="Jones K.M."/>
            <person name="Redman J."/>
            <person name="Chen G."/>
            <person name="Cahoon E.B."/>
            <person name="Gedil M."/>
            <person name="Stanke M."/>
            <person name="Haas B.J."/>
            <person name="Wortman J.R."/>
            <person name="Fraser-Liggett C.M."/>
            <person name="Ravel J."/>
            <person name="Rabinowicz P.D."/>
        </authorList>
    </citation>
    <scope>NUCLEOTIDE SEQUENCE [LARGE SCALE GENOMIC DNA]</scope>
    <source>
        <strain evidence="8">cv. Hale</strain>
    </source>
</reference>